<gene>
    <name evidence="3" type="ORF">B0H16DRAFT_1725669</name>
</gene>
<evidence type="ECO:0000313" key="4">
    <source>
        <dbReference type="Proteomes" id="UP001215598"/>
    </source>
</evidence>
<keyword evidence="4" id="KW-1185">Reference proteome</keyword>
<feature type="domain" description="F-box" evidence="2">
    <location>
        <begin position="3"/>
        <end position="49"/>
    </location>
</feature>
<proteinExistence type="predicted"/>
<dbReference type="InterPro" id="IPR001810">
    <property type="entry name" value="F-box_dom"/>
</dbReference>
<dbReference type="PROSITE" id="PS50181">
    <property type="entry name" value="FBOX"/>
    <property type="match status" value="1"/>
</dbReference>
<dbReference type="SUPFAM" id="SSF81383">
    <property type="entry name" value="F-box domain"/>
    <property type="match status" value="1"/>
</dbReference>
<feature type="region of interest" description="Disordered" evidence="1">
    <location>
        <begin position="622"/>
        <end position="644"/>
    </location>
</feature>
<dbReference type="InterPro" id="IPR036047">
    <property type="entry name" value="F-box-like_dom_sf"/>
</dbReference>
<sequence length="665" mass="76434">MFPTDIQSLSGDILLLVFRELSVTDVLCVRRVCRSFAATTQAKVLWMNFLEAIRSDEENVLPAYTKAPTLLDATTLEALVVRVSRLARRWRNNDLFPAQVWRLHLCQPITWLRLVTGSWLFVASSDNHVSKITCWDMSLLFQDYMEPLAEAYLPGQVKTAQLEVQDSRIVIALGLGPSSPSVHLITLVQHLGAHRFAELYRLEGSSHVLMLQGDFIGCAVRRDRYIPHIINWKTETTYELYPPHGVDEPHFRNTPHSLILWNEFIVVVRHDTLHFYSQPTSAGRPVYAKSVKTVEIWELVVLNSRPSEPLRLLVISSTGVGIITIETDVLFNDDACAHLSVATTPNQWPWYRLTASGRGRRVLWISAEDAMRSNGDNDHPQLVYAAVSPTASESETPLIRWANEYPEDPALWAFPTLDFDEALGYTIVGNCFGELAIYDHIESDPNLCCGLAPDLTAHQLSLPQLLPVTPITLDLHLAPRRPMEETVADRSLTSHWTQDDLPLHSRFWCRDMLCNLYWDWDMWQGNLGDIAWLLSHAFGFPLLPTPQAHAFDEREDMPYVLVRSGERYLIFTLYEDPIRSFELPLPRPLHSRMAERHQYLRPTAFTENQVQRSMFIREHKMSRRNRWREQQERGGQPHNNLLDTDAIQHYYSPTDIAEMQRVWGT</sequence>
<dbReference type="AlphaFoldDB" id="A0AAD7N7R6"/>
<evidence type="ECO:0000313" key="3">
    <source>
        <dbReference type="EMBL" id="KAJ7748055.1"/>
    </source>
</evidence>
<evidence type="ECO:0000256" key="1">
    <source>
        <dbReference type="SAM" id="MobiDB-lite"/>
    </source>
</evidence>
<organism evidence="3 4">
    <name type="scientific">Mycena metata</name>
    <dbReference type="NCBI Taxonomy" id="1033252"/>
    <lineage>
        <taxon>Eukaryota</taxon>
        <taxon>Fungi</taxon>
        <taxon>Dikarya</taxon>
        <taxon>Basidiomycota</taxon>
        <taxon>Agaricomycotina</taxon>
        <taxon>Agaricomycetes</taxon>
        <taxon>Agaricomycetidae</taxon>
        <taxon>Agaricales</taxon>
        <taxon>Marasmiineae</taxon>
        <taxon>Mycenaceae</taxon>
        <taxon>Mycena</taxon>
    </lineage>
</organism>
<dbReference type="Pfam" id="PF12937">
    <property type="entry name" value="F-box-like"/>
    <property type="match status" value="1"/>
</dbReference>
<name>A0AAD7N7R6_9AGAR</name>
<evidence type="ECO:0000259" key="2">
    <source>
        <dbReference type="PROSITE" id="PS50181"/>
    </source>
</evidence>
<comment type="caution">
    <text evidence="3">The sequence shown here is derived from an EMBL/GenBank/DDBJ whole genome shotgun (WGS) entry which is preliminary data.</text>
</comment>
<reference evidence="3" key="1">
    <citation type="submission" date="2023-03" db="EMBL/GenBank/DDBJ databases">
        <title>Massive genome expansion in bonnet fungi (Mycena s.s.) driven by repeated elements and novel gene families across ecological guilds.</title>
        <authorList>
            <consortium name="Lawrence Berkeley National Laboratory"/>
            <person name="Harder C.B."/>
            <person name="Miyauchi S."/>
            <person name="Viragh M."/>
            <person name="Kuo A."/>
            <person name="Thoen E."/>
            <person name="Andreopoulos B."/>
            <person name="Lu D."/>
            <person name="Skrede I."/>
            <person name="Drula E."/>
            <person name="Henrissat B."/>
            <person name="Morin E."/>
            <person name="Kohler A."/>
            <person name="Barry K."/>
            <person name="LaButti K."/>
            <person name="Morin E."/>
            <person name="Salamov A."/>
            <person name="Lipzen A."/>
            <person name="Mereny Z."/>
            <person name="Hegedus B."/>
            <person name="Baldrian P."/>
            <person name="Stursova M."/>
            <person name="Weitz H."/>
            <person name="Taylor A."/>
            <person name="Grigoriev I.V."/>
            <person name="Nagy L.G."/>
            <person name="Martin F."/>
            <person name="Kauserud H."/>
        </authorList>
    </citation>
    <scope>NUCLEOTIDE SEQUENCE</scope>
    <source>
        <strain evidence="3">CBHHK182m</strain>
    </source>
</reference>
<dbReference type="EMBL" id="JARKIB010000074">
    <property type="protein sequence ID" value="KAJ7748055.1"/>
    <property type="molecule type" value="Genomic_DNA"/>
</dbReference>
<dbReference type="CDD" id="cd09917">
    <property type="entry name" value="F-box_SF"/>
    <property type="match status" value="1"/>
</dbReference>
<accession>A0AAD7N7R6</accession>
<protein>
    <recommendedName>
        <fullName evidence="2">F-box domain-containing protein</fullName>
    </recommendedName>
</protein>
<dbReference type="Gene3D" id="1.20.1280.50">
    <property type="match status" value="1"/>
</dbReference>
<dbReference type="Proteomes" id="UP001215598">
    <property type="component" value="Unassembled WGS sequence"/>
</dbReference>